<protein>
    <recommendedName>
        <fullName evidence="4">DUF3077 domain-containing protein</fullName>
    </recommendedName>
</protein>
<name>A0A5E7DTI1_PSEFL</name>
<gene>
    <name evidence="2" type="ORF">PS723_04202</name>
</gene>
<evidence type="ECO:0000313" key="2">
    <source>
        <dbReference type="EMBL" id="VVO20919.1"/>
    </source>
</evidence>
<evidence type="ECO:0000256" key="1">
    <source>
        <dbReference type="SAM" id="MobiDB-lite"/>
    </source>
</evidence>
<dbReference type="Proteomes" id="UP000379480">
    <property type="component" value="Unassembled WGS sequence"/>
</dbReference>
<sequence length="117" mass="12819">MHKVTPSPPEIPSVSPYDPLDSSKLHDAAQRALDHYLRPPASDDPPQQIFVVAPNINTQALLVNAYETFSSASTLALDLSDDLEGKHRNLALAVQQLMELGLMLVGKALDREYSVKL</sequence>
<feature type="region of interest" description="Disordered" evidence="1">
    <location>
        <begin position="1"/>
        <end position="24"/>
    </location>
</feature>
<feature type="compositionally biased region" description="Pro residues" evidence="1">
    <location>
        <begin position="1"/>
        <end position="11"/>
    </location>
</feature>
<dbReference type="OrthoDB" id="6960476at2"/>
<proteinExistence type="predicted"/>
<dbReference type="Pfam" id="PF19619">
    <property type="entry name" value="DUF6124"/>
    <property type="match status" value="1"/>
</dbReference>
<reference evidence="2 3" key="1">
    <citation type="submission" date="2019-09" db="EMBL/GenBank/DDBJ databases">
        <authorList>
            <person name="Chandra G."/>
            <person name="Truman W A."/>
        </authorList>
    </citation>
    <scope>NUCLEOTIDE SEQUENCE [LARGE SCALE GENOMIC DNA]</scope>
    <source>
        <strain evidence="2">PS723</strain>
    </source>
</reference>
<evidence type="ECO:0008006" key="4">
    <source>
        <dbReference type="Google" id="ProtNLM"/>
    </source>
</evidence>
<organism evidence="2 3">
    <name type="scientific">Pseudomonas fluorescens</name>
    <dbReference type="NCBI Taxonomy" id="294"/>
    <lineage>
        <taxon>Bacteria</taxon>
        <taxon>Pseudomonadati</taxon>
        <taxon>Pseudomonadota</taxon>
        <taxon>Gammaproteobacteria</taxon>
        <taxon>Pseudomonadales</taxon>
        <taxon>Pseudomonadaceae</taxon>
        <taxon>Pseudomonas</taxon>
    </lineage>
</organism>
<evidence type="ECO:0000313" key="3">
    <source>
        <dbReference type="Proteomes" id="UP000379480"/>
    </source>
</evidence>
<dbReference type="AlphaFoldDB" id="A0A5E7DTI1"/>
<dbReference type="EMBL" id="CABVHY010000022">
    <property type="protein sequence ID" value="VVO20919.1"/>
    <property type="molecule type" value="Genomic_DNA"/>
</dbReference>
<dbReference type="RefSeq" id="WP_150805534.1">
    <property type="nucleotide sequence ID" value="NZ_CABVHY010000022.1"/>
</dbReference>
<accession>A0A5E7DTI1</accession>